<dbReference type="InterPro" id="IPR007829">
    <property type="entry name" value="TM2"/>
</dbReference>
<evidence type="ECO:0000259" key="7">
    <source>
        <dbReference type="Pfam" id="PF05154"/>
    </source>
</evidence>
<proteinExistence type="predicted"/>
<dbReference type="EMBL" id="VFNV01000001">
    <property type="protein sequence ID" value="TQK76592.1"/>
    <property type="molecule type" value="Genomic_DNA"/>
</dbReference>
<keyword evidence="9" id="KW-1185">Reference proteome</keyword>
<keyword evidence="4 6" id="KW-0472">Membrane</keyword>
<feature type="domain" description="TM2" evidence="7">
    <location>
        <begin position="60"/>
        <end position="108"/>
    </location>
</feature>
<sequence>MTFNNDPAGQQGGYGQPQQPFGQQSNPYGTTQQNYGAPQSPYGAPAPEYNSYLANAYVSDKTFIVTWLLSLLLGSWGIDRFYLGKIGTGVLKLITGGGLGIWALIDLIIILTGNMRDSNGRSLAGYEENKRTAIIVTVALFAVSIVSTILMISAGMLTGIGAYSSTSV</sequence>
<dbReference type="InterPro" id="IPR050932">
    <property type="entry name" value="TM2D1-3-like"/>
</dbReference>
<feature type="transmembrane region" description="Helical" evidence="6">
    <location>
        <begin position="90"/>
        <end position="112"/>
    </location>
</feature>
<name>A0A542SPS4_9MICO</name>
<feature type="compositionally biased region" description="Polar residues" evidence="5">
    <location>
        <begin position="25"/>
        <end position="37"/>
    </location>
</feature>
<dbReference type="PANTHER" id="PTHR21016">
    <property type="entry name" value="BETA-AMYLOID BINDING PROTEIN-RELATED"/>
    <property type="match status" value="1"/>
</dbReference>
<evidence type="ECO:0000256" key="2">
    <source>
        <dbReference type="ARBA" id="ARBA00022692"/>
    </source>
</evidence>
<evidence type="ECO:0000313" key="9">
    <source>
        <dbReference type="Proteomes" id="UP000316181"/>
    </source>
</evidence>
<organism evidence="8 9">
    <name type="scientific">Rarobacter incanus</name>
    <dbReference type="NCBI Taxonomy" id="153494"/>
    <lineage>
        <taxon>Bacteria</taxon>
        <taxon>Bacillati</taxon>
        <taxon>Actinomycetota</taxon>
        <taxon>Actinomycetes</taxon>
        <taxon>Micrococcales</taxon>
        <taxon>Rarobacteraceae</taxon>
        <taxon>Rarobacter</taxon>
    </lineage>
</organism>
<dbReference type="OrthoDB" id="2004788at2"/>
<comment type="subcellular location">
    <subcellularLocation>
        <location evidence="1">Membrane</location>
        <topology evidence="1">Multi-pass membrane protein</topology>
    </subcellularLocation>
</comment>
<dbReference type="GO" id="GO:0016020">
    <property type="term" value="C:membrane"/>
    <property type="evidence" value="ECO:0007669"/>
    <property type="project" value="UniProtKB-SubCell"/>
</dbReference>
<evidence type="ECO:0000256" key="5">
    <source>
        <dbReference type="SAM" id="MobiDB-lite"/>
    </source>
</evidence>
<evidence type="ECO:0000256" key="6">
    <source>
        <dbReference type="SAM" id="Phobius"/>
    </source>
</evidence>
<evidence type="ECO:0000256" key="1">
    <source>
        <dbReference type="ARBA" id="ARBA00004141"/>
    </source>
</evidence>
<evidence type="ECO:0000313" key="8">
    <source>
        <dbReference type="EMBL" id="TQK76592.1"/>
    </source>
</evidence>
<keyword evidence="2 6" id="KW-0812">Transmembrane</keyword>
<evidence type="ECO:0000256" key="3">
    <source>
        <dbReference type="ARBA" id="ARBA00022989"/>
    </source>
</evidence>
<reference evidence="8 9" key="1">
    <citation type="submission" date="2019-06" db="EMBL/GenBank/DDBJ databases">
        <title>Sequencing the genomes of 1000 actinobacteria strains.</title>
        <authorList>
            <person name="Klenk H.-P."/>
        </authorList>
    </citation>
    <scope>NUCLEOTIDE SEQUENCE [LARGE SCALE GENOMIC DNA]</scope>
    <source>
        <strain evidence="8 9">DSM 10596</strain>
    </source>
</reference>
<dbReference type="AlphaFoldDB" id="A0A542SPS4"/>
<gene>
    <name evidence="8" type="ORF">FB389_1276</name>
</gene>
<evidence type="ECO:0000256" key="4">
    <source>
        <dbReference type="ARBA" id="ARBA00023136"/>
    </source>
</evidence>
<dbReference type="Pfam" id="PF05154">
    <property type="entry name" value="TM2"/>
    <property type="match status" value="1"/>
</dbReference>
<protein>
    <submittedName>
        <fullName evidence="8">TM2 domain-containing protein</fullName>
    </submittedName>
</protein>
<feature type="transmembrane region" description="Helical" evidence="6">
    <location>
        <begin position="62"/>
        <end position="78"/>
    </location>
</feature>
<feature type="transmembrane region" description="Helical" evidence="6">
    <location>
        <begin position="133"/>
        <end position="163"/>
    </location>
</feature>
<keyword evidence="3 6" id="KW-1133">Transmembrane helix</keyword>
<dbReference type="RefSeq" id="WP_142111974.1">
    <property type="nucleotide sequence ID" value="NZ_BAAATB010000002.1"/>
</dbReference>
<accession>A0A542SPS4</accession>
<dbReference type="PANTHER" id="PTHR21016:SF25">
    <property type="entry name" value="TM2 DOMAIN-CONTAINING PROTEIN DDB_G0277895-RELATED"/>
    <property type="match status" value="1"/>
</dbReference>
<comment type="caution">
    <text evidence="8">The sequence shown here is derived from an EMBL/GenBank/DDBJ whole genome shotgun (WGS) entry which is preliminary data.</text>
</comment>
<dbReference type="Proteomes" id="UP000316181">
    <property type="component" value="Unassembled WGS sequence"/>
</dbReference>
<feature type="region of interest" description="Disordered" evidence="5">
    <location>
        <begin position="1"/>
        <end position="40"/>
    </location>
</feature>